<comment type="similarity">
    <text evidence="1">Belongs to the membrane fusion protein (MFP) (TC 8.A.1) family.</text>
</comment>
<dbReference type="RefSeq" id="WP_101752871.1">
    <property type="nucleotide sequence ID" value="NZ_CP025430.1"/>
</dbReference>
<evidence type="ECO:0000256" key="3">
    <source>
        <dbReference type="SAM" id="MobiDB-lite"/>
    </source>
</evidence>
<dbReference type="AlphaFoldDB" id="A0A2H5EZX4"/>
<feature type="coiled-coil region" evidence="2">
    <location>
        <begin position="119"/>
        <end position="171"/>
    </location>
</feature>
<gene>
    <name evidence="6" type="ORF">CX676_12235</name>
</gene>
<feature type="coiled-coil region" evidence="2">
    <location>
        <begin position="206"/>
        <end position="233"/>
    </location>
</feature>
<dbReference type="Gene3D" id="2.40.420.20">
    <property type="match status" value="1"/>
</dbReference>
<dbReference type="InterPro" id="IPR058625">
    <property type="entry name" value="MdtA-like_BSH"/>
</dbReference>
<dbReference type="GO" id="GO:0015562">
    <property type="term" value="F:efflux transmembrane transporter activity"/>
    <property type="evidence" value="ECO:0007669"/>
    <property type="project" value="TreeGrafter"/>
</dbReference>
<name>A0A2H5EZX4_9RHOB</name>
<dbReference type="SUPFAM" id="SSF111369">
    <property type="entry name" value="HlyD-like secretion proteins"/>
    <property type="match status" value="2"/>
</dbReference>
<feature type="compositionally biased region" description="Low complexity" evidence="3">
    <location>
        <begin position="441"/>
        <end position="455"/>
    </location>
</feature>
<evidence type="ECO:0000256" key="1">
    <source>
        <dbReference type="ARBA" id="ARBA00009477"/>
    </source>
</evidence>
<reference evidence="6 7" key="1">
    <citation type="journal article" date="2013" name="Antonie Van Leeuwenhoek">
        <title>Paracoccus zhejiangensis sp. nov., isolated from activated sludge in wastewater-treatment system.</title>
        <authorList>
            <person name="Wu Z.G."/>
            <person name="Zhang D.F."/>
            <person name="Liu Y.L."/>
            <person name="Wang F."/>
            <person name="Jiang X."/>
            <person name="Li C."/>
            <person name="Li S.P."/>
            <person name="Hong Q."/>
            <person name="Li W.J."/>
        </authorList>
    </citation>
    <scope>NUCLEOTIDE SEQUENCE [LARGE SCALE GENOMIC DNA]</scope>
    <source>
        <strain evidence="6 7">J6</strain>
    </source>
</reference>
<evidence type="ECO:0000256" key="2">
    <source>
        <dbReference type="SAM" id="Coils"/>
    </source>
</evidence>
<evidence type="ECO:0000313" key="7">
    <source>
        <dbReference type="Proteomes" id="UP000234530"/>
    </source>
</evidence>
<dbReference type="Gene3D" id="2.40.30.170">
    <property type="match status" value="1"/>
</dbReference>
<keyword evidence="2" id="KW-0175">Coiled coil</keyword>
<protein>
    <submittedName>
        <fullName evidence="6">Efflux transporter periplasmic adaptor subunit</fullName>
    </submittedName>
</protein>
<sequence length="455" mass="47792">MRFLLRSLGGLFIISLTFGLLFLAAFQIWQALEQARTGGPGGRQAEEQAFTVRLIALEPATVAPVMSVYGRVDSRRRLELRAGASGRITYLDPDLHEGGQVEAGQLLLQTDPAQAQSVLDNLLAAQAEAEAALEDARRAVAIGTDDLAAARAQVELRQAAMERQRELAERRLGTSGEREAAELAASAAAQAVLSRQSALADAESAVSLAEIALQRSQIDLAEAQRELELTEVRANFAGRVTAVTAVEGGLVSQNEQLAQIIDPDALEVQIPLSLQQYSRLVAEEARLVGTPVRVVLDGSAGRITAPAHLDRSAASVAEGAAGRTVYARLDQPDARLRPGDFVTVEIDEPPLPDAALIPASAVGGDGAVLVVGPDSRLIARPVEVLRRQGDDVVIAVAADLAGARIVAERAPQLGAGILVRDTAAPVGEPGLPEAQNRRGDAPQQQAQRAGAQADG</sequence>
<dbReference type="EMBL" id="CP025430">
    <property type="protein sequence ID" value="AUH64842.1"/>
    <property type="molecule type" value="Genomic_DNA"/>
</dbReference>
<keyword evidence="4" id="KW-1133">Transmembrane helix</keyword>
<accession>A0A2H5EZX4</accession>
<organism evidence="6 7">
    <name type="scientific">Paracoccus zhejiangensis</name>
    <dbReference type="NCBI Taxonomy" id="1077935"/>
    <lineage>
        <taxon>Bacteria</taxon>
        <taxon>Pseudomonadati</taxon>
        <taxon>Pseudomonadota</taxon>
        <taxon>Alphaproteobacteria</taxon>
        <taxon>Rhodobacterales</taxon>
        <taxon>Paracoccaceae</taxon>
        <taxon>Paracoccus</taxon>
    </lineage>
</organism>
<evidence type="ECO:0000256" key="4">
    <source>
        <dbReference type="SAM" id="Phobius"/>
    </source>
</evidence>
<evidence type="ECO:0000313" key="6">
    <source>
        <dbReference type="EMBL" id="AUH64842.1"/>
    </source>
</evidence>
<dbReference type="Gene3D" id="2.40.50.100">
    <property type="match status" value="1"/>
</dbReference>
<feature type="transmembrane region" description="Helical" evidence="4">
    <location>
        <begin position="7"/>
        <end position="29"/>
    </location>
</feature>
<keyword evidence="4" id="KW-0472">Membrane</keyword>
<proteinExistence type="inferred from homology"/>
<feature type="domain" description="Multidrug resistance protein MdtA-like barrel-sandwich hybrid" evidence="5">
    <location>
        <begin position="78"/>
        <end position="261"/>
    </location>
</feature>
<dbReference type="InterPro" id="IPR006143">
    <property type="entry name" value="RND_pump_MFP"/>
</dbReference>
<dbReference type="KEGG" id="pzh:CX676_12235"/>
<dbReference type="NCBIfam" id="TIGR01730">
    <property type="entry name" value="RND_mfp"/>
    <property type="match status" value="1"/>
</dbReference>
<dbReference type="Proteomes" id="UP000234530">
    <property type="component" value="Chromosome"/>
</dbReference>
<dbReference type="GO" id="GO:1990281">
    <property type="term" value="C:efflux pump complex"/>
    <property type="evidence" value="ECO:0007669"/>
    <property type="project" value="TreeGrafter"/>
</dbReference>
<evidence type="ECO:0000259" key="5">
    <source>
        <dbReference type="Pfam" id="PF25917"/>
    </source>
</evidence>
<dbReference type="PANTHER" id="PTHR30469">
    <property type="entry name" value="MULTIDRUG RESISTANCE PROTEIN MDTA"/>
    <property type="match status" value="1"/>
</dbReference>
<dbReference type="Pfam" id="PF25917">
    <property type="entry name" value="BSH_RND"/>
    <property type="match status" value="1"/>
</dbReference>
<keyword evidence="4" id="KW-0812">Transmembrane</keyword>
<keyword evidence="7" id="KW-1185">Reference proteome</keyword>
<feature type="region of interest" description="Disordered" evidence="3">
    <location>
        <begin position="424"/>
        <end position="455"/>
    </location>
</feature>
<dbReference type="PANTHER" id="PTHR30469:SF15">
    <property type="entry name" value="HLYD FAMILY OF SECRETION PROTEINS"/>
    <property type="match status" value="1"/>
</dbReference>
<dbReference type="OrthoDB" id="7626141at2"/>
<dbReference type="Gene3D" id="1.10.287.470">
    <property type="entry name" value="Helix hairpin bin"/>
    <property type="match status" value="1"/>
</dbReference>